<evidence type="ECO:0000256" key="3">
    <source>
        <dbReference type="ARBA" id="ARBA00022741"/>
    </source>
</evidence>
<evidence type="ECO:0000256" key="5">
    <source>
        <dbReference type="ARBA" id="ARBA00022840"/>
    </source>
</evidence>
<keyword evidence="3" id="KW-0547">Nucleotide-binding</keyword>
<dbReference type="Proteomes" id="UP000694892">
    <property type="component" value="Unassembled WGS sequence"/>
</dbReference>
<evidence type="ECO:0008006" key="9">
    <source>
        <dbReference type="Google" id="ProtNLM"/>
    </source>
</evidence>
<keyword evidence="2" id="KW-0808">Transferase</keyword>
<dbReference type="Gene3D" id="1.10.510.10">
    <property type="entry name" value="Transferase(Phosphotransferase) domain 1"/>
    <property type="match status" value="1"/>
</dbReference>
<dbReference type="InterPro" id="IPR000961">
    <property type="entry name" value="AGC-kinase_C"/>
</dbReference>
<dbReference type="AlphaFoldDB" id="A0A974GZ51"/>
<dbReference type="Pfam" id="PF00069">
    <property type="entry name" value="Pkinase"/>
    <property type="match status" value="1"/>
</dbReference>
<dbReference type="EMBL" id="KV468209">
    <property type="protein sequence ID" value="OCT55952.1"/>
    <property type="molecule type" value="Genomic_DNA"/>
</dbReference>
<keyword evidence="1" id="KW-0723">Serine/threonine-protein kinase</keyword>
<keyword evidence="4" id="KW-0418">Kinase</keyword>
<feature type="domain" description="AGC-kinase C-terminal" evidence="7">
    <location>
        <begin position="103"/>
        <end position="167"/>
    </location>
</feature>
<keyword evidence="5" id="KW-0067">ATP-binding</keyword>
<evidence type="ECO:0000256" key="2">
    <source>
        <dbReference type="ARBA" id="ARBA00022679"/>
    </source>
</evidence>
<dbReference type="InterPro" id="IPR011009">
    <property type="entry name" value="Kinase-like_dom_sf"/>
</dbReference>
<evidence type="ECO:0000259" key="7">
    <source>
        <dbReference type="PROSITE" id="PS51285"/>
    </source>
</evidence>
<dbReference type="GO" id="GO:0004674">
    <property type="term" value="F:protein serine/threonine kinase activity"/>
    <property type="evidence" value="ECO:0007669"/>
    <property type="project" value="UniProtKB-KW"/>
</dbReference>
<evidence type="ECO:0000256" key="1">
    <source>
        <dbReference type="ARBA" id="ARBA00022527"/>
    </source>
</evidence>
<dbReference type="SUPFAM" id="SSF56112">
    <property type="entry name" value="Protein kinase-like (PK-like)"/>
    <property type="match status" value="1"/>
</dbReference>
<evidence type="ECO:0000313" key="8">
    <source>
        <dbReference type="EMBL" id="OCT55952.1"/>
    </source>
</evidence>
<dbReference type="PROSITE" id="PS50011">
    <property type="entry name" value="PROTEIN_KINASE_DOM"/>
    <property type="match status" value="1"/>
</dbReference>
<protein>
    <recommendedName>
        <fullName evidence="9">Protein kinase domain-containing protein</fullName>
    </recommendedName>
</protein>
<evidence type="ECO:0000256" key="4">
    <source>
        <dbReference type="ARBA" id="ARBA00022777"/>
    </source>
</evidence>
<feature type="domain" description="Protein kinase" evidence="6">
    <location>
        <begin position="1"/>
        <end position="102"/>
    </location>
</feature>
<dbReference type="GO" id="GO:0005524">
    <property type="term" value="F:ATP binding"/>
    <property type="evidence" value="ECO:0007669"/>
    <property type="project" value="UniProtKB-KW"/>
</dbReference>
<proteinExistence type="predicted"/>
<reference evidence="8" key="1">
    <citation type="submission" date="2016-05" db="EMBL/GenBank/DDBJ databases">
        <title>WGS assembly of Xenopus laevis.</title>
        <authorList>
            <person name="Session A."/>
            <person name="Uno Y."/>
            <person name="Kwon T."/>
            <person name="Chapman J."/>
            <person name="Toyoda A."/>
            <person name="Takahashi S."/>
            <person name="Fukui A."/>
            <person name="Hikosaka A."/>
            <person name="Putnam N."/>
            <person name="Stites J."/>
            <person name="Van Heeringen S."/>
            <person name="Quigley I."/>
            <person name="Heinz S."/>
            <person name="Hellsten U."/>
            <person name="Lyons J."/>
            <person name="Suzuki A."/>
            <person name="Kondo M."/>
            <person name="Ogino H."/>
            <person name="Ochi H."/>
            <person name="Bogdanovic O."/>
            <person name="Lister R."/>
            <person name="Georgiou G."/>
            <person name="Paranjpe S."/>
            <person name="Van Kruijsbergen I."/>
            <person name="Mozaffari S."/>
            <person name="Shu S."/>
            <person name="Schmutz J."/>
            <person name="Jenkins J."/>
            <person name="Grimwood J."/>
            <person name="Carlson J."/>
            <person name="Mitros T."/>
            <person name="Simakov O."/>
            <person name="Heald R."/>
            <person name="Miller K."/>
            <person name="Haudenschild C."/>
            <person name="Kuroki Y."/>
            <person name="Tanaka T."/>
            <person name="Michiue T."/>
            <person name="Watanabe M."/>
            <person name="Kinoshita T."/>
            <person name="Ohta Y."/>
            <person name="Mawaribuchi S."/>
            <person name="Suzuki Y."/>
            <person name="Haramoto Y."/>
            <person name="Yamamoto T."/>
            <person name="Takagi C."/>
            <person name="Kitzman J."/>
            <person name="Shendure J."/>
            <person name="Nakayama T."/>
            <person name="Izutsu Y."/>
            <person name="Robert J."/>
            <person name="Dichmann D."/>
            <person name="Flajnik M."/>
            <person name="Houston D."/>
            <person name="Marcotte E."/>
            <person name="Wallingford J."/>
            <person name="Ito Y."/>
            <person name="Asashima M."/>
            <person name="Ueno N."/>
            <person name="Matsuda Y."/>
            <person name="Jan Veenstra G."/>
            <person name="Fujiyama A."/>
            <person name="Harland R."/>
            <person name="Taira M."/>
            <person name="Rokhsar D.S."/>
        </authorList>
    </citation>
    <scope>NUCLEOTIDE SEQUENCE</scope>
    <source>
        <strain evidence="8">J</strain>
        <tissue evidence="8">Blood</tissue>
    </source>
</reference>
<name>A0A974GZ51_XENLA</name>
<sequence>MKYPCGTAQYMPPEMFTKKIYNRTTDWWALGVVIFQMAVGKLPFTGNRQQLRENIVNKQPNYPGWLDYNTNGIIRALLNKDNKARLGSLKYDSEQVMRYRYFKPMNWKALMKRELKAPFIPGPYVKSTAATEGQKAGDAATPPEFMWPVHLEVQEAFREFDELPKAP</sequence>
<evidence type="ECO:0000259" key="6">
    <source>
        <dbReference type="PROSITE" id="PS50011"/>
    </source>
</evidence>
<dbReference type="PROSITE" id="PS51285">
    <property type="entry name" value="AGC_KINASE_CTER"/>
    <property type="match status" value="1"/>
</dbReference>
<dbReference type="PANTHER" id="PTHR24351">
    <property type="entry name" value="RIBOSOMAL PROTEIN S6 KINASE"/>
    <property type="match status" value="1"/>
</dbReference>
<accession>A0A974GZ51</accession>
<organism evidence="8">
    <name type="scientific">Xenopus laevis</name>
    <name type="common">African clawed frog</name>
    <dbReference type="NCBI Taxonomy" id="8355"/>
    <lineage>
        <taxon>Eukaryota</taxon>
        <taxon>Metazoa</taxon>
        <taxon>Chordata</taxon>
        <taxon>Craniata</taxon>
        <taxon>Vertebrata</taxon>
        <taxon>Euteleostomi</taxon>
        <taxon>Amphibia</taxon>
        <taxon>Batrachia</taxon>
        <taxon>Anura</taxon>
        <taxon>Pipoidea</taxon>
        <taxon>Pipidae</taxon>
        <taxon>Xenopodinae</taxon>
        <taxon>Xenopus</taxon>
        <taxon>Xenopus</taxon>
    </lineage>
</organism>
<dbReference type="InterPro" id="IPR000719">
    <property type="entry name" value="Prot_kinase_dom"/>
</dbReference>
<gene>
    <name evidence="8" type="ORF">XELAEV_18000058mg</name>
</gene>